<dbReference type="RefSeq" id="WP_204820338.1">
    <property type="nucleotide sequence ID" value="NZ_JANHOF010000007.1"/>
</dbReference>
<organism evidence="1 2">
    <name type="scientific">Paenibacillus mendelii</name>
    <dbReference type="NCBI Taxonomy" id="206163"/>
    <lineage>
        <taxon>Bacteria</taxon>
        <taxon>Bacillati</taxon>
        <taxon>Bacillota</taxon>
        <taxon>Bacilli</taxon>
        <taxon>Bacillales</taxon>
        <taxon>Paenibacillaceae</taxon>
        <taxon>Paenibacillus</taxon>
    </lineage>
</organism>
<comment type="caution">
    <text evidence="1">The sequence shown here is derived from an EMBL/GenBank/DDBJ whole genome shotgun (WGS) entry which is preliminary data.</text>
</comment>
<dbReference type="Proteomes" id="UP001589818">
    <property type="component" value="Unassembled WGS sequence"/>
</dbReference>
<reference evidence="1 2" key="1">
    <citation type="submission" date="2024-09" db="EMBL/GenBank/DDBJ databases">
        <authorList>
            <person name="Sun Q."/>
            <person name="Mori K."/>
        </authorList>
    </citation>
    <scope>NUCLEOTIDE SEQUENCE [LARGE SCALE GENOMIC DNA]</scope>
    <source>
        <strain evidence="1 2">CCM 4839</strain>
    </source>
</reference>
<evidence type="ECO:0000313" key="2">
    <source>
        <dbReference type="Proteomes" id="UP001589818"/>
    </source>
</evidence>
<name>A0ABV6J7X4_9BACL</name>
<proteinExistence type="predicted"/>
<sequence>MLVSNLSNSTIIGYMATIGYLIFNHDDHGRIHEELLLDVDDKQQLQ</sequence>
<protein>
    <submittedName>
        <fullName evidence="1">Uncharacterized protein</fullName>
    </submittedName>
</protein>
<evidence type="ECO:0000313" key="1">
    <source>
        <dbReference type="EMBL" id="MFC0391989.1"/>
    </source>
</evidence>
<dbReference type="EMBL" id="JBHLVF010000013">
    <property type="protein sequence ID" value="MFC0391989.1"/>
    <property type="molecule type" value="Genomic_DNA"/>
</dbReference>
<gene>
    <name evidence="1" type="ORF">ACFFJ8_11515</name>
</gene>
<accession>A0ABV6J7X4</accession>
<keyword evidence="2" id="KW-1185">Reference proteome</keyword>